<protein>
    <submittedName>
        <fullName evidence="1">DUF1697 domain-containing protein</fullName>
    </submittedName>
</protein>
<dbReference type="Proteomes" id="UP000320216">
    <property type="component" value="Chromosome"/>
</dbReference>
<dbReference type="OrthoDB" id="9806494at2"/>
<gene>
    <name evidence="1" type="ORF">FPZ11_10730</name>
</gene>
<reference evidence="1 2" key="1">
    <citation type="submission" date="2019-07" db="EMBL/GenBank/DDBJ databases">
        <title>Full genome sequence of Humibacter sp. WJ7-1.</title>
        <authorList>
            <person name="Im W.-T."/>
        </authorList>
    </citation>
    <scope>NUCLEOTIDE SEQUENCE [LARGE SCALE GENOMIC DNA]</scope>
    <source>
        <strain evidence="1 2">WJ7-1</strain>
    </source>
</reference>
<dbReference type="AlphaFoldDB" id="A0A5B8M9L3"/>
<evidence type="ECO:0000313" key="1">
    <source>
        <dbReference type="EMBL" id="QDZ16821.1"/>
    </source>
</evidence>
<dbReference type="InterPro" id="IPR012545">
    <property type="entry name" value="DUF1697"/>
</dbReference>
<dbReference type="Pfam" id="PF08002">
    <property type="entry name" value="DUF1697"/>
    <property type="match status" value="1"/>
</dbReference>
<organism evidence="1 2">
    <name type="scientific">Humibacter ginsenosidimutans</name>
    <dbReference type="NCBI Taxonomy" id="2599293"/>
    <lineage>
        <taxon>Bacteria</taxon>
        <taxon>Bacillati</taxon>
        <taxon>Actinomycetota</taxon>
        <taxon>Actinomycetes</taxon>
        <taxon>Micrococcales</taxon>
        <taxon>Microbacteriaceae</taxon>
        <taxon>Humibacter</taxon>
    </lineage>
</organism>
<dbReference type="PANTHER" id="PTHR36439:SF1">
    <property type="entry name" value="DUF1697 DOMAIN-CONTAINING PROTEIN"/>
    <property type="match status" value="1"/>
</dbReference>
<name>A0A5B8M9L3_9MICO</name>
<dbReference type="PANTHER" id="PTHR36439">
    <property type="entry name" value="BLL4334 PROTEIN"/>
    <property type="match status" value="1"/>
</dbReference>
<dbReference type="PIRSF" id="PIRSF008502">
    <property type="entry name" value="UCP008502"/>
    <property type="match status" value="1"/>
</dbReference>
<evidence type="ECO:0000313" key="2">
    <source>
        <dbReference type="Proteomes" id="UP000320216"/>
    </source>
</evidence>
<proteinExistence type="predicted"/>
<dbReference type="EMBL" id="CP042305">
    <property type="protein sequence ID" value="QDZ16821.1"/>
    <property type="molecule type" value="Genomic_DNA"/>
</dbReference>
<dbReference type="KEGG" id="huw:FPZ11_10730"/>
<accession>A0A5B8M9L3</accession>
<dbReference type="SUPFAM" id="SSF160379">
    <property type="entry name" value="SP0830-like"/>
    <property type="match status" value="1"/>
</dbReference>
<dbReference type="Gene3D" id="3.30.70.1280">
    <property type="entry name" value="SP0830-like domains"/>
    <property type="match status" value="1"/>
</dbReference>
<sequence length="182" mass="19638">MTRFIALLRGVNVGGRTIKSAELAEAFRSLGYDAVKTVLASGNVVFEAEGVASDRRAEIERALSDAFGYDAKVHVLDTEALAAIAGAYPFAERDGWHRYVIFLIGAAADAPRPPDMDALVERITHLAVDHELESVADGGSVIYWTVERGHTLDSVVGKGIGSGKEKSLTTNRNLNTLEKLLR</sequence>
<keyword evidence="2" id="KW-1185">Reference proteome</keyword>